<protein>
    <submittedName>
        <fullName evidence="2">Uncharacterized protein</fullName>
    </submittedName>
</protein>
<accession>A0A4U0RQP8</accession>
<gene>
    <name evidence="2" type="ORF">FCI23_48550</name>
</gene>
<dbReference type="AlphaFoldDB" id="A0A4U0RQP8"/>
<organism evidence="2 3">
    <name type="scientific">Actinacidiphila oryziradicis</name>
    <dbReference type="NCBI Taxonomy" id="2571141"/>
    <lineage>
        <taxon>Bacteria</taxon>
        <taxon>Bacillati</taxon>
        <taxon>Actinomycetota</taxon>
        <taxon>Actinomycetes</taxon>
        <taxon>Kitasatosporales</taxon>
        <taxon>Streptomycetaceae</taxon>
        <taxon>Actinacidiphila</taxon>
    </lineage>
</organism>
<feature type="region of interest" description="Disordered" evidence="1">
    <location>
        <begin position="1"/>
        <end position="20"/>
    </location>
</feature>
<sequence>MTKQNASVPSPSEDSEPTSVAETVKRLYKKNKKAIVGTTMAAAVATGLLIKFAKGQHVTEDIETDESLSCDTPLPDLVPRDQGSQVADLLSSIAGHLMKINGQASEKATAACVEGVYQDLGSDKIFVAGDRDEMTGPRVS</sequence>
<dbReference type="RefSeq" id="WP_136730404.1">
    <property type="nucleotide sequence ID" value="NZ_SUMC01000131.1"/>
</dbReference>
<evidence type="ECO:0000313" key="3">
    <source>
        <dbReference type="Proteomes" id="UP000305778"/>
    </source>
</evidence>
<keyword evidence="3" id="KW-1185">Reference proteome</keyword>
<dbReference type="EMBL" id="SUMC01000131">
    <property type="protein sequence ID" value="TJZ98311.1"/>
    <property type="molecule type" value="Genomic_DNA"/>
</dbReference>
<dbReference type="Proteomes" id="UP000305778">
    <property type="component" value="Unassembled WGS sequence"/>
</dbReference>
<proteinExistence type="predicted"/>
<evidence type="ECO:0000313" key="2">
    <source>
        <dbReference type="EMBL" id="TJZ98311.1"/>
    </source>
</evidence>
<comment type="caution">
    <text evidence="2">The sequence shown here is derived from an EMBL/GenBank/DDBJ whole genome shotgun (WGS) entry which is preliminary data.</text>
</comment>
<evidence type="ECO:0000256" key="1">
    <source>
        <dbReference type="SAM" id="MobiDB-lite"/>
    </source>
</evidence>
<reference evidence="2 3" key="1">
    <citation type="submission" date="2019-04" db="EMBL/GenBank/DDBJ databases">
        <title>Streptomyces oryziradicis sp. nov., a novel actinomycete isolated from rhizosphere soil of rice (Oryza sativa L.).</title>
        <authorList>
            <person name="Li C."/>
        </authorList>
    </citation>
    <scope>NUCLEOTIDE SEQUENCE [LARGE SCALE GENOMIC DNA]</scope>
    <source>
        <strain evidence="2 3">NEAU-C40</strain>
    </source>
</reference>
<name>A0A4U0RQP8_9ACTN</name>